<evidence type="ECO:0000313" key="2">
    <source>
        <dbReference type="Proteomes" id="UP000245626"/>
    </source>
</evidence>
<protein>
    <submittedName>
        <fullName evidence="1">Kinase-like protein</fullName>
    </submittedName>
</protein>
<name>A0ACD0P4L1_9BASI</name>
<dbReference type="Proteomes" id="UP000245626">
    <property type="component" value="Unassembled WGS sequence"/>
</dbReference>
<reference evidence="1 2" key="1">
    <citation type="journal article" date="2018" name="Mol. Biol. Evol.">
        <title>Broad Genomic Sampling Reveals a Smut Pathogenic Ancestry of the Fungal Clade Ustilaginomycotina.</title>
        <authorList>
            <person name="Kijpornyongpan T."/>
            <person name="Mondo S.J."/>
            <person name="Barry K."/>
            <person name="Sandor L."/>
            <person name="Lee J."/>
            <person name="Lipzen A."/>
            <person name="Pangilinan J."/>
            <person name="LaButti K."/>
            <person name="Hainaut M."/>
            <person name="Henrissat B."/>
            <person name="Grigoriev I.V."/>
            <person name="Spatafora J.W."/>
            <person name="Aime M.C."/>
        </authorList>
    </citation>
    <scope>NUCLEOTIDE SEQUENCE [LARGE SCALE GENOMIC DNA]</scope>
    <source>
        <strain evidence="1 2">SA 807</strain>
    </source>
</reference>
<gene>
    <name evidence="1" type="ORF">IE53DRAFT_311041</name>
</gene>
<sequence>MPSHSKLDGGDEVGRGSGLPSPAFGNDNPTAASTSRAEQKLPSLLPTSSAGKKEANRAGSGAWPSVTAGLFKQQELQSPKVKQDTKAQSEEKKKKSDREREGMFSLSDSQLQARWSFVEKINGGNWGTIWTCYQRNQKSTTTKTEGLMPFSASGFPFSQKMVDSNTKLFAVKLCRKDKTPEGSQRIRGLWNEFKVILTIIEWHSGIVRFLEFVMTPSMALLFMPYYPQQMTINLPEEVCRKYFQHLLSAIFWLHQNNVTHNDIKISNIVVSLEGDSWVPVLIDFGFATVHDLSKPNAFYSDQQWGTPEYLAPERAGGSLHDERKSDLWSLGVTFFEMATGRTPFESVDEPISTEEEIERYYQRTLTGRWIGEWELPDMMEDLIAGILKPVPEERIGFADAILHPFFDPIST</sequence>
<dbReference type="EMBL" id="KZ819746">
    <property type="protein sequence ID" value="PWN53006.1"/>
    <property type="molecule type" value="Genomic_DNA"/>
</dbReference>
<proteinExistence type="predicted"/>
<keyword evidence="2" id="KW-1185">Reference proteome</keyword>
<feature type="non-terminal residue" evidence="1">
    <location>
        <position position="411"/>
    </location>
</feature>
<organism evidence="1 2">
    <name type="scientific">Violaceomyces palustris</name>
    <dbReference type="NCBI Taxonomy" id="1673888"/>
    <lineage>
        <taxon>Eukaryota</taxon>
        <taxon>Fungi</taxon>
        <taxon>Dikarya</taxon>
        <taxon>Basidiomycota</taxon>
        <taxon>Ustilaginomycotina</taxon>
        <taxon>Ustilaginomycetes</taxon>
        <taxon>Violaceomycetales</taxon>
        <taxon>Violaceomycetaceae</taxon>
        <taxon>Violaceomyces</taxon>
    </lineage>
</organism>
<evidence type="ECO:0000313" key="1">
    <source>
        <dbReference type="EMBL" id="PWN53006.1"/>
    </source>
</evidence>
<accession>A0ACD0P4L1</accession>